<evidence type="ECO:0000256" key="5">
    <source>
        <dbReference type="ARBA" id="ARBA00023136"/>
    </source>
</evidence>
<protein>
    <recommendedName>
        <fullName evidence="7">Single cache domain-containing protein</fullName>
    </recommendedName>
</protein>
<dbReference type="InterPro" id="IPR029151">
    <property type="entry name" value="Sensor-like_sf"/>
</dbReference>
<feature type="transmembrane region" description="Helical" evidence="6">
    <location>
        <begin position="169"/>
        <end position="189"/>
    </location>
</feature>
<evidence type="ECO:0000256" key="6">
    <source>
        <dbReference type="SAM" id="Phobius"/>
    </source>
</evidence>
<keyword evidence="4 6" id="KW-1133">Transmembrane helix</keyword>
<comment type="caution">
    <text evidence="8">The sequence shown here is derived from an EMBL/GenBank/DDBJ whole genome shotgun (WGS) entry which is preliminary data.</text>
</comment>
<dbReference type="EMBL" id="LNZG01000045">
    <property type="protein sequence ID" value="ODA89567.1"/>
    <property type="molecule type" value="Genomic_DNA"/>
</dbReference>
<dbReference type="GO" id="GO:0005886">
    <property type="term" value="C:plasma membrane"/>
    <property type="evidence" value="ECO:0007669"/>
    <property type="project" value="UniProtKB-SubCell"/>
</dbReference>
<evidence type="ECO:0000256" key="1">
    <source>
        <dbReference type="ARBA" id="ARBA00004651"/>
    </source>
</evidence>
<feature type="domain" description="Single cache" evidence="7">
    <location>
        <begin position="39"/>
        <end position="164"/>
    </location>
</feature>
<dbReference type="Gene3D" id="3.30.450.20">
    <property type="entry name" value="PAS domain"/>
    <property type="match status" value="1"/>
</dbReference>
<evidence type="ECO:0000313" key="8">
    <source>
        <dbReference type="EMBL" id="ODA89567.1"/>
    </source>
</evidence>
<keyword evidence="2" id="KW-1003">Cell membrane</keyword>
<proteinExistence type="predicted"/>
<dbReference type="SUPFAM" id="SSF103190">
    <property type="entry name" value="Sensory domain-like"/>
    <property type="match status" value="1"/>
</dbReference>
<keyword evidence="3 6" id="KW-0812">Transmembrane</keyword>
<evidence type="ECO:0000256" key="4">
    <source>
        <dbReference type="ARBA" id="ARBA00022989"/>
    </source>
</evidence>
<dbReference type="Proteomes" id="UP000094426">
    <property type="component" value="Unassembled WGS sequence"/>
</dbReference>
<evidence type="ECO:0000256" key="3">
    <source>
        <dbReference type="ARBA" id="ARBA00022692"/>
    </source>
</evidence>
<evidence type="ECO:0000313" key="9">
    <source>
        <dbReference type="Proteomes" id="UP000094426"/>
    </source>
</evidence>
<keyword evidence="5 6" id="KW-0472">Membrane</keyword>
<dbReference type="RefSeq" id="WP_081423155.1">
    <property type="nucleotide sequence ID" value="NZ_LNZG01000045.1"/>
</dbReference>
<name>A0A1E2SII7_LEIXY</name>
<dbReference type="AlphaFoldDB" id="A0A1E2SII7"/>
<gene>
    <name evidence="8" type="ORF">ATY41_04635</name>
</gene>
<organism evidence="8 9">
    <name type="scientific">Leifsonia xyli subsp. xyli</name>
    <dbReference type="NCBI Taxonomy" id="59736"/>
    <lineage>
        <taxon>Bacteria</taxon>
        <taxon>Bacillati</taxon>
        <taxon>Actinomycetota</taxon>
        <taxon>Actinomycetes</taxon>
        <taxon>Micrococcales</taxon>
        <taxon>Microbacteriaceae</taxon>
        <taxon>Leifsonia</taxon>
    </lineage>
</organism>
<evidence type="ECO:0000259" key="7">
    <source>
        <dbReference type="Pfam" id="PF17203"/>
    </source>
</evidence>
<dbReference type="Pfam" id="PF17203">
    <property type="entry name" value="sCache_3_2"/>
    <property type="match status" value="1"/>
</dbReference>
<dbReference type="InterPro" id="IPR033463">
    <property type="entry name" value="sCache_3"/>
</dbReference>
<feature type="transmembrane region" description="Helical" evidence="6">
    <location>
        <begin position="12"/>
        <end position="33"/>
    </location>
</feature>
<accession>A0A1E2SII7</accession>
<reference evidence="8 9" key="1">
    <citation type="submission" date="2015-11" db="EMBL/GenBank/DDBJ databases">
        <authorList>
            <person name="Zhang Y."/>
            <person name="Guo Z."/>
        </authorList>
    </citation>
    <scope>NUCLEOTIDE SEQUENCE [LARGE SCALE GENOMIC DNA]</scope>
    <source>
        <strain evidence="9">gdw1</strain>
    </source>
</reference>
<sequence>MRRRSWSLAGRVFGVQVIALLVTGSVLMVIVVLDALNAVTEDAAQKSLVVSRTIASDPFVKDAVLAHDPTAVLQPYALAVIGSASVDFVTIMSPKGIRFTHPHPSQIGRRFLGTISEAQAGRTITETYTGTLGPSVRAVVPILRGGQLVGIVSVGVRTASLGSEVLPRVPFLIGVLAVVALPGAAAAVIRRSLSRMTVRMLPERMARMVQFYESVLHSVREGVVLTDERRRVVLYND</sequence>
<dbReference type="OrthoDB" id="9792686at2"/>
<comment type="subcellular location">
    <subcellularLocation>
        <location evidence="1">Cell membrane</location>
        <topology evidence="1">Multi-pass membrane protein</topology>
    </subcellularLocation>
</comment>
<evidence type="ECO:0000256" key="2">
    <source>
        <dbReference type="ARBA" id="ARBA00022475"/>
    </source>
</evidence>